<organism evidence="3 4">
    <name type="scientific">Thermoflexus hugenholtzii JAD2</name>
    <dbReference type="NCBI Taxonomy" id="877466"/>
    <lineage>
        <taxon>Bacteria</taxon>
        <taxon>Bacillati</taxon>
        <taxon>Chloroflexota</taxon>
        <taxon>Thermoflexia</taxon>
        <taxon>Thermoflexales</taxon>
        <taxon>Thermoflexaceae</taxon>
        <taxon>Thermoflexus</taxon>
    </lineage>
</organism>
<dbReference type="InParanoid" id="A0A212QP45"/>
<dbReference type="Proteomes" id="UP000197025">
    <property type="component" value="Unassembled WGS sequence"/>
</dbReference>
<feature type="region of interest" description="Disordered" evidence="1">
    <location>
        <begin position="25"/>
        <end position="64"/>
    </location>
</feature>
<sequence length="206" mass="22733">MRGLRSLSIPTLSALALLGLIEAAPPSSGDPRGPSPAPRNAPSLPPGEWTNSEPILDPQRGPTFPGMMPGIGGYKIFGPGAIRKIPVRPVSSPIDPQALYRSGYTDAWIHWEPPGFGHYGSHTSDSDLFEQEIWVDGYLRPLSSTGWWATCSDHRVGQRATCLTYFWYPVFCRNIYAESLHHFHTDGFEDDNFKTGDISWDGACMN</sequence>
<keyword evidence="4" id="KW-1185">Reference proteome</keyword>
<gene>
    <name evidence="3" type="ORF">SAMN02746019_00026950</name>
</gene>
<feature type="compositionally biased region" description="Pro residues" evidence="1">
    <location>
        <begin position="33"/>
        <end position="45"/>
    </location>
</feature>
<feature type="signal peptide" evidence="2">
    <location>
        <begin position="1"/>
        <end position="29"/>
    </location>
</feature>
<reference evidence="4" key="1">
    <citation type="submission" date="2017-06" db="EMBL/GenBank/DDBJ databases">
        <authorList>
            <person name="Varghese N."/>
            <person name="Submissions S."/>
        </authorList>
    </citation>
    <scope>NUCLEOTIDE SEQUENCE [LARGE SCALE GENOMIC DNA]</scope>
    <source>
        <strain evidence="4">JAD2</strain>
    </source>
</reference>
<accession>A0A212QP45</accession>
<dbReference type="EMBL" id="FYEK01000012">
    <property type="protein sequence ID" value="SNB61205.1"/>
    <property type="molecule type" value="Genomic_DNA"/>
</dbReference>
<dbReference type="AlphaFoldDB" id="A0A212QP45"/>
<evidence type="ECO:0000256" key="2">
    <source>
        <dbReference type="SAM" id="SignalP"/>
    </source>
</evidence>
<proteinExistence type="predicted"/>
<protein>
    <submittedName>
        <fullName evidence="3">Uncharacterized protein</fullName>
    </submittedName>
</protein>
<evidence type="ECO:0000313" key="4">
    <source>
        <dbReference type="Proteomes" id="UP000197025"/>
    </source>
</evidence>
<evidence type="ECO:0000313" key="3">
    <source>
        <dbReference type="EMBL" id="SNB61205.1"/>
    </source>
</evidence>
<keyword evidence="2" id="KW-0732">Signal</keyword>
<evidence type="ECO:0000256" key="1">
    <source>
        <dbReference type="SAM" id="MobiDB-lite"/>
    </source>
</evidence>
<name>A0A212QP45_9CHLR</name>
<feature type="chain" id="PRO_5012397420" evidence="2">
    <location>
        <begin position="30"/>
        <end position="206"/>
    </location>
</feature>